<dbReference type="AlphaFoldDB" id="A0A8F9XIJ3"/>
<keyword evidence="2" id="KW-1185">Reference proteome</keyword>
<sequence>MPTRSAHFAGLVAAQPQNELFRFSLAQALLNEGRGAEAEPHLRICCERRADWMMPRILLGKLLLQLDRPAEARSLLAAALTLALAQEHEDPAAELQALLDGLPPSA</sequence>
<organism evidence="1 2">
    <name type="scientific">Horticoccus luteus</name>
    <dbReference type="NCBI Taxonomy" id="2862869"/>
    <lineage>
        <taxon>Bacteria</taxon>
        <taxon>Pseudomonadati</taxon>
        <taxon>Verrucomicrobiota</taxon>
        <taxon>Opitutia</taxon>
        <taxon>Opitutales</taxon>
        <taxon>Opitutaceae</taxon>
        <taxon>Horticoccus</taxon>
    </lineage>
</organism>
<evidence type="ECO:0000313" key="1">
    <source>
        <dbReference type="EMBL" id="QYM77648.1"/>
    </source>
</evidence>
<dbReference type="InterPro" id="IPR011717">
    <property type="entry name" value="TPR-4"/>
</dbReference>
<name>A0A8F9XIJ3_9BACT</name>
<dbReference type="GO" id="GO:0042802">
    <property type="term" value="F:identical protein binding"/>
    <property type="evidence" value="ECO:0007669"/>
    <property type="project" value="InterPro"/>
</dbReference>
<proteinExistence type="predicted"/>
<evidence type="ECO:0000313" key="2">
    <source>
        <dbReference type="Proteomes" id="UP000825051"/>
    </source>
</evidence>
<accession>A0A8F9XIJ3</accession>
<protein>
    <submittedName>
        <fullName evidence="1">Tetratricopeptide repeat protein</fullName>
    </submittedName>
</protein>
<dbReference type="RefSeq" id="WP_220160753.1">
    <property type="nucleotide sequence ID" value="NZ_CP080507.1"/>
</dbReference>
<dbReference type="Gene3D" id="1.25.40.10">
    <property type="entry name" value="Tetratricopeptide repeat domain"/>
    <property type="match status" value="1"/>
</dbReference>
<dbReference type="Proteomes" id="UP000825051">
    <property type="component" value="Chromosome"/>
</dbReference>
<dbReference type="Pfam" id="PF07721">
    <property type="entry name" value="TPR_4"/>
    <property type="match status" value="2"/>
</dbReference>
<gene>
    <name evidence="1" type="ORF">K0B96_09950</name>
</gene>
<dbReference type="SUPFAM" id="SSF48452">
    <property type="entry name" value="TPR-like"/>
    <property type="match status" value="1"/>
</dbReference>
<dbReference type="InterPro" id="IPR011990">
    <property type="entry name" value="TPR-like_helical_dom_sf"/>
</dbReference>
<dbReference type="KEGG" id="ole:K0B96_09950"/>
<reference evidence="1" key="1">
    <citation type="submission" date="2021-08" db="EMBL/GenBank/DDBJ databases">
        <title>Genome of a novel bacterium of the phylum Verrucomicrobia, Oleiharenicola sp. KSB-15.</title>
        <authorList>
            <person name="Chung J.-H."/>
            <person name="Ahn J.-H."/>
            <person name="Yoon Y."/>
            <person name="Kim D.-Y."/>
            <person name="An S.-H."/>
            <person name="Park I."/>
            <person name="Yeon J."/>
        </authorList>
    </citation>
    <scope>NUCLEOTIDE SEQUENCE</scope>
    <source>
        <strain evidence="1">KSB-15</strain>
    </source>
</reference>
<dbReference type="EMBL" id="CP080507">
    <property type="protein sequence ID" value="QYM77648.1"/>
    <property type="molecule type" value="Genomic_DNA"/>
</dbReference>